<evidence type="ECO:0000313" key="3">
    <source>
        <dbReference type="Proteomes" id="UP000471633"/>
    </source>
</evidence>
<dbReference type="InterPro" id="IPR011421">
    <property type="entry name" value="BCNT-C"/>
</dbReference>
<dbReference type="EMBL" id="AMPZ03000006">
    <property type="protein sequence ID" value="KAH9581545.1"/>
    <property type="molecule type" value="Genomic_DNA"/>
</dbReference>
<reference evidence="2" key="3">
    <citation type="submission" date="2021-06" db="EMBL/GenBank/DDBJ databases">
        <title>Chromosome-level genome assembly for S. haematobium.</title>
        <authorList>
            <person name="Stroehlein A.J."/>
        </authorList>
    </citation>
    <scope>NUCLEOTIDE SEQUENCE</scope>
</reference>
<name>A0A6A5DRN5_SCHHA</name>
<evidence type="ECO:0000256" key="1">
    <source>
        <dbReference type="SAM" id="MobiDB-lite"/>
    </source>
</evidence>
<evidence type="ECO:0000313" key="2">
    <source>
        <dbReference type="EMBL" id="KAH9581545.1"/>
    </source>
</evidence>
<dbReference type="PANTHER" id="PTHR48407">
    <property type="entry name" value="CRANIOFACIAL DEVELOPMENT PROTEIN 1"/>
    <property type="match status" value="1"/>
</dbReference>
<dbReference type="PANTHER" id="PTHR48407:SF1">
    <property type="entry name" value="CRANIOFACIAL DEVELOPMENT PROTEIN 1"/>
    <property type="match status" value="1"/>
</dbReference>
<reference evidence="2" key="2">
    <citation type="journal article" date="2019" name="Gigascience">
        <title>High-quality Schistosoma haematobium genome achieved by single-molecule and long-range sequencing.</title>
        <authorList>
            <person name="Stroehlein A.J."/>
            <person name="Korhonen P.K."/>
            <person name="Chong T.M."/>
            <person name="Lim Y.L."/>
            <person name="Chan K.G."/>
            <person name="Webster B."/>
            <person name="Rollinson D."/>
            <person name="Brindley P.J."/>
            <person name="Gasser R.B."/>
            <person name="Young N.D."/>
        </authorList>
    </citation>
    <scope>NUCLEOTIDE SEQUENCE</scope>
</reference>
<dbReference type="KEGG" id="shx:MS3_00008648"/>
<gene>
    <name evidence="2" type="primary">CFDP1_1</name>
    <name evidence="2" type="ORF">MS3_00008648</name>
</gene>
<dbReference type="CTD" id="24594734"/>
<sequence length="329" mass="37488">MSHSKTITGTYGNNNSCFHFINHVLFIKMRFRPINLVAHHTHYDVRLTYKWVTNLKYFENGMTVFQGRCAKERQLRFPLIIMSLSEDESTSDEEYIPPVKASKLEEDSESEYSDESESGDSDCISGKIIPSLDLALDSLTSQSSKKRPAKRNSKKSKITDCSPLSTTEDVKAYEDKVWNEFLNSDSTEKSNSTEKVNVVKKYQFAGEEVEVIQAVSNSNRTKGLGVSHNKTSTETIPLKPKAPSLGLGLTNALQNLKSTINSLPKLSTLEKSRLDWKQYVQKESLEDDLKAHNKGKEGYLERQAFFNRANEREYQYERQLRKSASSRKT</sequence>
<dbReference type="InterPro" id="IPR027124">
    <property type="entry name" value="Swc5/CFDP1/2"/>
</dbReference>
<accession>A0A6A5DRN5</accession>
<proteinExistence type="predicted"/>
<keyword evidence="3" id="KW-1185">Reference proteome</keyword>
<protein>
    <submittedName>
        <fullName evidence="2">Craniofacial development protein 1</fullName>
    </submittedName>
</protein>
<dbReference type="Proteomes" id="UP000471633">
    <property type="component" value="Unassembled WGS sequence"/>
</dbReference>
<comment type="caution">
    <text evidence="2">The sequence shown here is derived from an EMBL/GenBank/DDBJ whole genome shotgun (WGS) entry which is preliminary data.</text>
</comment>
<feature type="compositionally biased region" description="Basic residues" evidence="1">
    <location>
        <begin position="144"/>
        <end position="156"/>
    </location>
</feature>
<reference evidence="2" key="4">
    <citation type="journal article" date="2022" name="PLoS Pathog.">
        <title>Chromosome-level genome of Schistosoma haematobium underpins genome-wide explorations of molecular variation.</title>
        <authorList>
            <person name="Stroehlein A.J."/>
            <person name="Korhonen P.K."/>
            <person name="Lee V.V."/>
            <person name="Ralph S.A."/>
            <person name="Mentink-Kane M."/>
            <person name="You H."/>
            <person name="McManus D.P."/>
            <person name="Tchuente L.T."/>
            <person name="Stothard J.R."/>
            <person name="Kaur P."/>
            <person name="Dudchenko O."/>
            <person name="Aiden E.L."/>
            <person name="Yang B."/>
            <person name="Yang H."/>
            <person name="Emery A.M."/>
            <person name="Webster B.L."/>
            <person name="Brindley P.J."/>
            <person name="Rollinson D."/>
            <person name="Chang B.C.H."/>
            <person name="Gasser R.B."/>
            <person name="Young N.D."/>
        </authorList>
    </citation>
    <scope>NUCLEOTIDE SEQUENCE</scope>
</reference>
<feature type="region of interest" description="Disordered" evidence="1">
    <location>
        <begin position="140"/>
        <end position="161"/>
    </location>
</feature>
<dbReference type="RefSeq" id="XP_035589647.1">
    <property type="nucleotide sequence ID" value="XM_035731890.2"/>
</dbReference>
<reference evidence="2" key="1">
    <citation type="journal article" date="2012" name="Nat. Genet.">
        <title>Whole-genome sequence of Schistosoma haematobium.</title>
        <authorList>
            <person name="Young N.D."/>
            <person name="Jex A.R."/>
            <person name="Li B."/>
            <person name="Liu S."/>
            <person name="Yang L."/>
            <person name="Xiong Z."/>
            <person name="Li Y."/>
            <person name="Cantacessi C."/>
            <person name="Hall R.S."/>
            <person name="Xu X."/>
            <person name="Chen F."/>
            <person name="Wu X."/>
            <person name="Zerlotini A."/>
            <person name="Oliveira G."/>
            <person name="Hofmann A."/>
            <person name="Zhang G."/>
            <person name="Fang X."/>
            <person name="Kang Y."/>
            <person name="Campbell B.E."/>
            <person name="Loukas A."/>
            <person name="Ranganathan S."/>
            <person name="Rollinson D."/>
            <person name="Rinaldi G."/>
            <person name="Brindley P.J."/>
            <person name="Yang H."/>
            <person name="Wang J."/>
            <person name="Wang J."/>
            <person name="Gasser R.B."/>
        </authorList>
    </citation>
    <scope>NUCLEOTIDE SEQUENCE</scope>
</reference>
<feature type="region of interest" description="Disordered" evidence="1">
    <location>
        <begin position="90"/>
        <end position="123"/>
    </location>
</feature>
<organism evidence="2 3">
    <name type="scientific">Schistosoma haematobium</name>
    <name type="common">Blood fluke</name>
    <dbReference type="NCBI Taxonomy" id="6185"/>
    <lineage>
        <taxon>Eukaryota</taxon>
        <taxon>Metazoa</taxon>
        <taxon>Spiralia</taxon>
        <taxon>Lophotrochozoa</taxon>
        <taxon>Platyhelminthes</taxon>
        <taxon>Trematoda</taxon>
        <taxon>Digenea</taxon>
        <taxon>Strigeidida</taxon>
        <taxon>Schistosomatoidea</taxon>
        <taxon>Schistosomatidae</taxon>
        <taxon>Schistosoma</taxon>
    </lineage>
</organism>
<dbReference type="AlphaFoldDB" id="A0A6A5DRN5"/>
<dbReference type="GeneID" id="24594734"/>
<dbReference type="PROSITE" id="PS51279">
    <property type="entry name" value="BCNT_C"/>
    <property type="match status" value="1"/>
</dbReference>
<feature type="compositionally biased region" description="Acidic residues" evidence="1">
    <location>
        <begin position="106"/>
        <end position="120"/>
    </location>
</feature>
<dbReference type="Pfam" id="PF07572">
    <property type="entry name" value="BCNT"/>
    <property type="match status" value="1"/>
</dbReference>
<dbReference type="GO" id="GO:0000812">
    <property type="term" value="C:Swr1 complex"/>
    <property type="evidence" value="ECO:0007669"/>
    <property type="project" value="TreeGrafter"/>
</dbReference>